<evidence type="ECO:0000256" key="3">
    <source>
        <dbReference type="ARBA" id="ARBA00023125"/>
    </source>
</evidence>
<feature type="compositionally biased region" description="Low complexity" evidence="5">
    <location>
        <begin position="361"/>
        <end position="389"/>
    </location>
</feature>
<keyword evidence="3" id="KW-0238">DNA-binding</keyword>
<dbReference type="InterPro" id="IPR014284">
    <property type="entry name" value="RNA_pol_sigma-70_dom"/>
</dbReference>
<dbReference type="GO" id="GO:0016987">
    <property type="term" value="F:sigma factor activity"/>
    <property type="evidence" value="ECO:0007669"/>
    <property type="project" value="UniProtKB-KW"/>
</dbReference>
<dbReference type="GO" id="GO:0006352">
    <property type="term" value="P:DNA-templated transcription initiation"/>
    <property type="evidence" value="ECO:0007669"/>
    <property type="project" value="InterPro"/>
</dbReference>
<evidence type="ECO:0000256" key="1">
    <source>
        <dbReference type="ARBA" id="ARBA00023015"/>
    </source>
</evidence>
<evidence type="ECO:0000313" key="8">
    <source>
        <dbReference type="Proteomes" id="UP000676325"/>
    </source>
</evidence>
<evidence type="ECO:0000313" key="7">
    <source>
        <dbReference type="EMBL" id="MBR7826976.1"/>
    </source>
</evidence>
<dbReference type="AlphaFoldDB" id="A0A941IKS4"/>
<dbReference type="PANTHER" id="PTHR43133:SF8">
    <property type="entry name" value="RNA POLYMERASE SIGMA FACTOR HI_1459-RELATED"/>
    <property type="match status" value="1"/>
</dbReference>
<comment type="caution">
    <text evidence="7">The sequence shown here is derived from an EMBL/GenBank/DDBJ whole genome shotgun (WGS) entry which is preliminary data.</text>
</comment>
<dbReference type="InterPro" id="IPR039425">
    <property type="entry name" value="RNA_pol_sigma-70-like"/>
</dbReference>
<feature type="domain" description="RNA polymerase sigma-70 region 2" evidence="6">
    <location>
        <begin position="30"/>
        <end position="96"/>
    </location>
</feature>
<dbReference type="NCBIfam" id="TIGR02937">
    <property type="entry name" value="sigma70-ECF"/>
    <property type="match status" value="1"/>
</dbReference>
<dbReference type="Proteomes" id="UP000676325">
    <property type="component" value="Unassembled WGS sequence"/>
</dbReference>
<dbReference type="PANTHER" id="PTHR43133">
    <property type="entry name" value="RNA POLYMERASE ECF-TYPE SIGMA FACTO"/>
    <property type="match status" value="1"/>
</dbReference>
<evidence type="ECO:0000259" key="6">
    <source>
        <dbReference type="Pfam" id="PF04542"/>
    </source>
</evidence>
<reference evidence="7" key="1">
    <citation type="submission" date="2021-04" db="EMBL/GenBank/DDBJ databases">
        <title>Genome based classification of Actinospica acidithermotolerans sp. nov., an actinobacterium isolated from an Indonesian hot spring.</title>
        <authorList>
            <person name="Kusuma A.B."/>
            <person name="Putra K.E."/>
            <person name="Nafisah S."/>
            <person name="Loh J."/>
            <person name="Nouioui I."/>
            <person name="Goodfellow M."/>
        </authorList>
    </citation>
    <scope>NUCLEOTIDE SEQUENCE</scope>
    <source>
        <strain evidence="7">MGRD01-02</strain>
    </source>
</reference>
<evidence type="ECO:0000256" key="2">
    <source>
        <dbReference type="ARBA" id="ARBA00023082"/>
    </source>
</evidence>
<dbReference type="InterPro" id="IPR013325">
    <property type="entry name" value="RNA_pol_sigma_r2"/>
</dbReference>
<keyword evidence="4" id="KW-0804">Transcription</keyword>
<proteinExistence type="predicted"/>
<dbReference type="SUPFAM" id="SSF88946">
    <property type="entry name" value="Sigma2 domain of RNA polymerase sigma factors"/>
    <property type="match status" value="1"/>
</dbReference>
<evidence type="ECO:0000256" key="4">
    <source>
        <dbReference type="ARBA" id="ARBA00023163"/>
    </source>
</evidence>
<dbReference type="EMBL" id="JAGSOH010000026">
    <property type="protein sequence ID" value="MBR7826976.1"/>
    <property type="molecule type" value="Genomic_DNA"/>
</dbReference>
<dbReference type="InterPro" id="IPR007627">
    <property type="entry name" value="RNA_pol_sigma70_r2"/>
</dbReference>
<evidence type="ECO:0000256" key="5">
    <source>
        <dbReference type="SAM" id="MobiDB-lite"/>
    </source>
</evidence>
<keyword evidence="1" id="KW-0805">Transcription regulation</keyword>
<accession>A0A941IKS4</accession>
<protein>
    <submittedName>
        <fullName evidence="7">Sigma-70 family RNA polymerase sigma factor</fullName>
    </submittedName>
</protein>
<feature type="region of interest" description="Disordered" evidence="5">
    <location>
        <begin position="361"/>
        <end position="399"/>
    </location>
</feature>
<dbReference type="SUPFAM" id="SSF69322">
    <property type="entry name" value="Tricorn protease domain 2"/>
    <property type="match status" value="1"/>
</dbReference>
<dbReference type="Pfam" id="PF04542">
    <property type="entry name" value="Sigma70_r2"/>
    <property type="match status" value="1"/>
</dbReference>
<dbReference type="GO" id="GO:0003677">
    <property type="term" value="F:DNA binding"/>
    <property type="evidence" value="ECO:0007669"/>
    <property type="project" value="UniProtKB-KW"/>
</dbReference>
<keyword evidence="8" id="KW-1185">Reference proteome</keyword>
<dbReference type="Gene3D" id="1.10.1740.10">
    <property type="match status" value="1"/>
</dbReference>
<name>A0A941IKS4_9ACTN</name>
<sequence length="771" mass="81424">MYDRRSGGAPDETALVTAAQTGDQAALDVLVDRYLPLLYNIVGRALDGSHEVDDVVQETLFRVVDRLRELRDPAAFRSWTVAIAMRLVRDRWRSRQTESAGFGRDPEAQLDAADPGADFVDLTILRLELTDQRRETALATRWLDEEDRELLALWWLEAAGELTRADLVAALGLSPGHASVRIQRMKAQLETARTVVRAIQAVPRCQEFAALARRWDGRPASAWRKLFARHVRDCVTCAVHREGLVPAERLLVGLGLVPVPALLATRIAGAGHVSAAASKAATTATASGPTRAASHGRRAVKHGRTARRVALHGSAKVVAAVLVVATVAVGTVYAATRPAPTNTSATITVATKAPATTARAKLTPSATHSVSPSPAKASSASHSASPVAAGGCDRTAGSSPVVRTTTVDVGVSVTGYGSQADTDPLPMAIAATPSGTSWLAWLGTNGNVYLGKLDCADHLVGTPTSFTGIDLEDVAADANGGVLLLTRKGNCHDGPLCGGTSSPCNTMWMIRFDNSGREVWEQQVTNLTSSRGGYDDGANFVWWYQHHGRLAYDGTDYAAYFADAITVQNGSCVDIHEGDRMQVVGPTGNLLSGHGSFGLGCSHSWDTHIVWDPRAGRFVMVCATDNGCRIAQPATYQTVATGTCDGTLFGGDIVLSSNAGYWVGWSQGGHARLDHFSTGSSDKTVETAADTSHPHLVTYGGRMLLAWGSGSEIAAQVYNSGTGATVGGRFTIDVPDNAYMSFKAYPDGSAAYAAAGSTSTSIVVARVMPMS</sequence>
<keyword evidence="2" id="KW-0731">Sigma factor</keyword>
<gene>
    <name evidence="7" type="ORF">KDK95_11730</name>
</gene>
<organism evidence="7 8">
    <name type="scientific">Actinospica acidithermotolerans</name>
    <dbReference type="NCBI Taxonomy" id="2828514"/>
    <lineage>
        <taxon>Bacteria</taxon>
        <taxon>Bacillati</taxon>
        <taxon>Actinomycetota</taxon>
        <taxon>Actinomycetes</taxon>
        <taxon>Catenulisporales</taxon>
        <taxon>Actinospicaceae</taxon>
        <taxon>Actinospica</taxon>
    </lineage>
</organism>
<dbReference type="RefSeq" id="WP_212518120.1">
    <property type="nucleotide sequence ID" value="NZ_JAGSOH010000026.1"/>
</dbReference>